<dbReference type="AlphaFoldDB" id="A0A3N4GQV8"/>
<evidence type="ECO:0000256" key="5">
    <source>
        <dbReference type="PIRSR" id="PIRSR005962-1"/>
    </source>
</evidence>
<gene>
    <name evidence="7" type="ORF">EF384_03015</name>
</gene>
<dbReference type="InterPro" id="IPR036264">
    <property type="entry name" value="Bact_exopeptidase_dim_dom"/>
</dbReference>
<dbReference type="PANTHER" id="PTHR11014">
    <property type="entry name" value="PEPTIDASE M20 FAMILY MEMBER"/>
    <property type="match status" value="1"/>
</dbReference>
<feature type="domain" description="Peptidase M20 dimerisation" evidence="6">
    <location>
        <begin position="209"/>
        <end position="310"/>
    </location>
</feature>
<dbReference type="GO" id="GO:0019877">
    <property type="term" value="P:diaminopimelate biosynthetic process"/>
    <property type="evidence" value="ECO:0007669"/>
    <property type="project" value="UniProtKB-KW"/>
</dbReference>
<feature type="binding site" evidence="5">
    <location>
        <position position="165"/>
    </location>
    <ligand>
        <name>Mn(2+)</name>
        <dbReference type="ChEBI" id="CHEBI:29035"/>
        <label>2</label>
    </ligand>
</feature>
<dbReference type="GO" id="GO:0009085">
    <property type="term" value="P:lysine biosynthetic process"/>
    <property type="evidence" value="ECO:0007669"/>
    <property type="project" value="UniProtKB-KW"/>
</dbReference>
<dbReference type="OrthoDB" id="9776731at2"/>
<sequence>MENINGDSSHHVNEYEAHTDLTAINTSPLLDGSHLEYEDYASATFEHLHKHPELSFQEYNTRKFIAQELRDFGYTDIETDVGGGSVIARYVGSQPGPTIAFRADMDALPIQEQTNLPYKSLVDGVMHACGHDAHTSILLTTAKYFIESGVDIKGTIVFLFQHAEEVKPGGARSVVASGALDDVDKIFGLHVSGHEQFNGHINYRYGLATANSDTFYVKVHGKGGHAAAPHRAVDATLVTAYIIQQLQSVMSRHKNPMDAGVLTIGNFHAGSGAANVISDLAEINGTIRSYNPALRARAKQDLISLAEDIAQAHGAAAEVDFIDGYPALYNHPAETQTAVDVFAARFGEDHLKETPPSMGGEDFAFYVEKIPGSFYYLPAGAHPKGENYPHHHPKFEIDQQVLMLGVETTLTLMSHYLVESEVGAYVTNGKSHK</sequence>
<comment type="cofactor">
    <cofactor evidence="5">
        <name>Mn(2+)</name>
        <dbReference type="ChEBI" id="CHEBI:29035"/>
    </cofactor>
    <text evidence="5">The Mn(2+) ion enhances activity.</text>
</comment>
<dbReference type="Gene3D" id="3.40.630.10">
    <property type="entry name" value="Zn peptidases"/>
    <property type="match status" value="1"/>
</dbReference>
<evidence type="ECO:0000256" key="4">
    <source>
        <dbReference type="ARBA" id="ARBA00023154"/>
    </source>
</evidence>
<dbReference type="GO" id="GO:0050118">
    <property type="term" value="F:N-acetyldiaminopimelate deacetylase activity"/>
    <property type="evidence" value="ECO:0007669"/>
    <property type="project" value="UniProtKB-ARBA"/>
</dbReference>
<dbReference type="NCBIfam" id="TIGR01891">
    <property type="entry name" value="amidohydrolases"/>
    <property type="match status" value="1"/>
</dbReference>
<dbReference type="RefSeq" id="WP_123779514.1">
    <property type="nucleotide sequence ID" value="NZ_RKMG01000006.1"/>
</dbReference>
<comment type="caution">
    <text evidence="7">The sequence shown here is derived from an EMBL/GenBank/DDBJ whole genome shotgun (WGS) entry which is preliminary data.</text>
</comment>
<evidence type="ECO:0000313" key="7">
    <source>
        <dbReference type="EMBL" id="RPA61000.1"/>
    </source>
</evidence>
<accession>A0A3N4GQV8</accession>
<proteinExistence type="predicted"/>
<dbReference type="Pfam" id="PF07687">
    <property type="entry name" value="M20_dimer"/>
    <property type="match status" value="1"/>
</dbReference>
<dbReference type="SUPFAM" id="SSF53187">
    <property type="entry name" value="Zn-dependent exopeptidases"/>
    <property type="match status" value="1"/>
</dbReference>
<dbReference type="EMBL" id="RKMG01000006">
    <property type="protein sequence ID" value="RPA61000.1"/>
    <property type="molecule type" value="Genomic_DNA"/>
</dbReference>
<feature type="binding site" evidence="5">
    <location>
        <position position="190"/>
    </location>
    <ligand>
        <name>Mn(2+)</name>
        <dbReference type="ChEBI" id="CHEBI:29035"/>
        <label>2</label>
    </ligand>
</feature>
<evidence type="ECO:0000313" key="8">
    <source>
        <dbReference type="Proteomes" id="UP000273977"/>
    </source>
</evidence>
<evidence type="ECO:0000256" key="2">
    <source>
        <dbReference type="ARBA" id="ARBA00022801"/>
    </source>
</evidence>
<evidence type="ECO:0000256" key="3">
    <source>
        <dbReference type="ARBA" id="ARBA00022915"/>
    </source>
</evidence>
<dbReference type="InterPro" id="IPR002933">
    <property type="entry name" value="Peptidase_M20"/>
</dbReference>
<dbReference type="PANTHER" id="PTHR11014:SF63">
    <property type="entry name" value="METALLOPEPTIDASE, PUTATIVE (AFU_ORTHOLOGUE AFUA_6G09600)-RELATED"/>
    <property type="match status" value="1"/>
</dbReference>
<protein>
    <submittedName>
        <fullName evidence="7">Amidohydrolase</fullName>
    </submittedName>
</protein>
<feature type="binding site" evidence="5">
    <location>
        <position position="129"/>
    </location>
    <ligand>
        <name>Mn(2+)</name>
        <dbReference type="ChEBI" id="CHEBI:29035"/>
        <label>2</label>
    </ligand>
</feature>
<reference evidence="7 8" key="1">
    <citation type="submission" date="2018-11" db="EMBL/GenBank/DDBJ databases">
        <title>Aerococcus sp. SJQ22, whole genome shotgun sequence.</title>
        <authorList>
            <person name="Sun L."/>
            <person name="Gao X."/>
            <person name="Chen W."/>
            <person name="Huang K."/>
        </authorList>
    </citation>
    <scope>NUCLEOTIDE SEQUENCE [LARGE SCALE GENOMIC DNA]</scope>
    <source>
        <strain evidence="7 8">SJQ22</strain>
    </source>
</reference>
<keyword evidence="3" id="KW-0220">Diaminopimelate biosynthesis</keyword>
<name>A0A3N4GQV8_9LACT</name>
<dbReference type="InterPro" id="IPR011650">
    <property type="entry name" value="Peptidase_M20_dimer"/>
</dbReference>
<dbReference type="InterPro" id="IPR017439">
    <property type="entry name" value="Amidohydrolase"/>
</dbReference>
<dbReference type="Proteomes" id="UP000273977">
    <property type="component" value="Unassembled WGS sequence"/>
</dbReference>
<keyword evidence="5" id="KW-0464">Manganese</keyword>
<dbReference type="PIRSF" id="PIRSF005962">
    <property type="entry name" value="Pept_M20D_amidohydro"/>
    <property type="match status" value="1"/>
</dbReference>
<feature type="binding site" evidence="5">
    <location>
        <position position="131"/>
    </location>
    <ligand>
        <name>Mn(2+)</name>
        <dbReference type="ChEBI" id="CHEBI:29035"/>
        <label>2</label>
    </ligand>
</feature>
<keyword evidence="4" id="KW-0457">Lysine biosynthesis</keyword>
<organism evidence="7 8">
    <name type="scientific">Aerococcus agrisoli</name>
    <dbReference type="NCBI Taxonomy" id="2487350"/>
    <lineage>
        <taxon>Bacteria</taxon>
        <taxon>Bacillati</taxon>
        <taxon>Bacillota</taxon>
        <taxon>Bacilli</taxon>
        <taxon>Lactobacillales</taxon>
        <taxon>Aerococcaceae</taxon>
        <taxon>Aerococcus</taxon>
    </lineage>
</organism>
<keyword evidence="5" id="KW-0479">Metal-binding</keyword>
<evidence type="ECO:0000256" key="1">
    <source>
        <dbReference type="ARBA" id="ARBA00022605"/>
    </source>
</evidence>
<dbReference type="GO" id="GO:0046872">
    <property type="term" value="F:metal ion binding"/>
    <property type="evidence" value="ECO:0007669"/>
    <property type="project" value="UniProtKB-KW"/>
</dbReference>
<evidence type="ECO:0000259" key="6">
    <source>
        <dbReference type="Pfam" id="PF07687"/>
    </source>
</evidence>
<dbReference type="SUPFAM" id="SSF55031">
    <property type="entry name" value="Bacterial exopeptidase dimerisation domain"/>
    <property type="match status" value="1"/>
</dbReference>
<keyword evidence="1" id="KW-0028">Amino-acid biosynthesis</keyword>
<keyword evidence="2 7" id="KW-0378">Hydrolase</keyword>
<dbReference type="Pfam" id="PF01546">
    <property type="entry name" value="Peptidase_M20"/>
    <property type="match status" value="1"/>
</dbReference>
<dbReference type="Gene3D" id="3.30.70.360">
    <property type="match status" value="1"/>
</dbReference>
<feature type="binding site" evidence="5">
    <location>
        <position position="391"/>
    </location>
    <ligand>
        <name>Mn(2+)</name>
        <dbReference type="ChEBI" id="CHEBI:29035"/>
        <label>2</label>
    </ligand>
</feature>
<keyword evidence="8" id="KW-1185">Reference proteome</keyword>
<dbReference type="FunFam" id="3.30.70.360:FF:000001">
    <property type="entry name" value="N-acetyldiaminopimelate deacetylase"/>
    <property type="match status" value="1"/>
</dbReference>